<keyword evidence="2" id="KW-1185">Reference proteome</keyword>
<dbReference type="Proteomes" id="UP000824469">
    <property type="component" value="Unassembled WGS sequence"/>
</dbReference>
<protein>
    <submittedName>
        <fullName evidence="1">Uncharacterized protein</fullName>
    </submittedName>
</protein>
<reference evidence="1 2" key="1">
    <citation type="journal article" date="2021" name="Nat. Plants">
        <title>The Taxus genome provides insights into paclitaxel biosynthesis.</title>
        <authorList>
            <person name="Xiong X."/>
            <person name="Gou J."/>
            <person name="Liao Q."/>
            <person name="Li Y."/>
            <person name="Zhou Q."/>
            <person name="Bi G."/>
            <person name="Li C."/>
            <person name="Du R."/>
            <person name="Wang X."/>
            <person name="Sun T."/>
            <person name="Guo L."/>
            <person name="Liang H."/>
            <person name="Lu P."/>
            <person name="Wu Y."/>
            <person name="Zhang Z."/>
            <person name="Ro D.K."/>
            <person name="Shang Y."/>
            <person name="Huang S."/>
            <person name="Yan J."/>
        </authorList>
    </citation>
    <scope>NUCLEOTIDE SEQUENCE [LARGE SCALE GENOMIC DNA]</scope>
    <source>
        <strain evidence="1">Ta-2019</strain>
    </source>
</reference>
<dbReference type="EMBL" id="JAHRHJ020003310">
    <property type="protein sequence ID" value="KAH9291984.1"/>
    <property type="molecule type" value="Genomic_DNA"/>
</dbReference>
<organism evidence="1 2">
    <name type="scientific">Taxus chinensis</name>
    <name type="common">Chinese yew</name>
    <name type="synonym">Taxus wallichiana var. chinensis</name>
    <dbReference type="NCBI Taxonomy" id="29808"/>
    <lineage>
        <taxon>Eukaryota</taxon>
        <taxon>Viridiplantae</taxon>
        <taxon>Streptophyta</taxon>
        <taxon>Embryophyta</taxon>
        <taxon>Tracheophyta</taxon>
        <taxon>Spermatophyta</taxon>
        <taxon>Pinopsida</taxon>
        <taxon>Pinidae</taxon>
        <taxon>Conifers II</taxon>
        <taxon>Cupressales</taxon>
        <taxon>Taxaceae</taxon>
        <taxon>Taxus</taxon>
    </lineage>
</organism>
<accession>A0AA38F4F3</accession>
<evidence type="ECO:0000313" key="1">
    <source>
        <dbReference type="EMBL" id="KAH9291984.1"/>
    </source>
</evidence>
<feature type="non-terminal residue" evidence="1">
    <location>
        <position position="1"/>
    </location>
</feature>
<evidence type="ECO:0000313" key="2">
    <source>
        <dbReference type="Proteomes" id="UP000824469"/>
    </source>
</evidence>
<proteinExistence type="predicted"/>
<gene>
    <name evidence="1" type="ORF">KI387_042828</name>
</gene>
<comment type="caution">
    <text evidence="1">The sequence shown here is derived from an EMBL/GenBank/DDBJ whole genome shotgun (WGS) entry which is preliminary data.</text>
</comment>
<dbReference type="AlphaFoldDB" id="A0AA38F4F3"/>
<sequence>IVGTEDGNLHGVSTSYCIVSFTAGRRVSENITLDIIHLEMDEMVLGNFYLTARQGYMTDDRSGVELHLRHNWRIEFVTGHVVRIAQGEDSET</sequence>
<name>A0AA38F4F3_TAXCH</name>